<keyword evidence="2" id="KW-0812">Transmembrane</keyword>
<feature type="compositionally biased region" description="Low complexity" evidence="1">
    <location>
        <begin position="185"/>
        <end position="221"/>
    </location>
</feature>
<accession>A0A173RDT2</accession>
<feature type="domain" description="Cell surface protein Shp haem-binding" evidence="3">
    <location>
        <begin position="33"/>
        <end position="178"/>
    </location>
</feature>
<dbReference type="Proteomes" id="UP000095553">
    <property type="component" value="Unassembled WGS sequence"/>
</dbReference>
<proteinExistence type="predicted"/>
<feature type="region of interest" description="Disordered" evidence="1">
    <location>
        <begin position="185"/>
        <end position="244"/>
    </location>
</feature>
<evidence type="ECO:0000313" key="5">
    <source>
        <dbReference type="EMBL" id="CUM76011.1"/>
    </source>
</evidence>
<dbReference type="RefSeq" id="WP_055072311.1">
    <property type="nucleotide sequence ID" value="NZ_CP012098.1"/>
</dbReference>
<evidence type="ECO:0000313" key="4">
    <source>
        <dbReference type="EMBL" id="AQP38948.1"/>
    </source>
</evidence>
<dbReference type="AlphaFoldDB" id="A0A173RDT2"/>
<keyword evidence="2" id="KW-0472">Membrane</keyword>
<name>A0A173RDT2_ANAHA</name>
<feature type="transmembrane region" description="Helical" evidence="2">
    <location>
        <begin position="254"/>
        <end position="280"/>
    </location>
</feature>
<keyword evidence="2" id="KW-1133">Transmembrane helix</keyword>
<dbReference type="Proteomes" id="UP000188159">
    <property type="component" value="Chromosome"/>
</dbReference>
<evidence type="ECO:0000313" key="6">
    <source>
        <dbReference type="Proteomes" id="UP000095553"/>
    </source>
</evidence>
<evidence type="ECO:0000313" key="7">
    <source>
        <dbReference type="Proteomes" id="UP000188159"/>
    </source>
</evidence>
<dbReference type="GO" id="GO:0020037">
    <property type="term" value="F:heme binding"/>
    <property type="evidence" value="ECO:0007669"/>
    <property type="project" value="InterPro"/>
</dbReference>
<dbReference type="InterPro" id="IPR037250">
    <property type="entry name" value="NEAT_dom_sf"/>
</dbReference>
<reference evidence="4 7" key="2">
    <citation type="journal article" date="2016" name="Sci. Rep.">
        <title>Accelerated dysbiosis of gut microbiota during aggravation of DSS-induced colitis by a butyrate-producing bacterium.</title>
        <authorList>
            <person name="Zhang Q."/>
            <person name="Wu Y."/>
            <person name="Wang J."/>
            <person name="Wu G."/>
            <person name="Long W."/>
            <person name="Xue Z."/>
            <person name="Wang L."/>
            <person name="Zhang X."/>
            <person name="Pang X."/>
            <person name="Zhao Y."/>
            <person name="Zhao L."/>
            <person name="Zhang C."/>
        </authorList>
    </citation>
    <scope>NUCLEOTIDE SEQUENCE [LARGE SCALE GENOMIC DNA]</scope>
    <source>
        <strain evidence="4 7">BPB5</strain>
    </source>
</reference>
<reference evidence="5 6" key="1">
    <citation type="submission" date="2015-09" db="EMBL/GenBank/DDBJ databases">
        <authorList>
            <consortium name="Pathogen Informatics"/>
        </authorList>
    </citation>
    <scope>NUCLEOTIDE SEQUENCE [LARGE SCALE GENOMIC DNA]</scope>
    <source>
        <strain evidence="5 6">2789STDY5834959</strain>
    </source>
</reference>
<dbReference type="EMBL" id="CP012098">
    <property type="protein sequence ID" value="AQP38948.1"/>
    <property type="molecule type" value="Genomic_DNA"/>
</dbReference>
<protein>
    <submittedName>
        <fullName evidence="5">Cell surface heme-binding protein Shp</fullName>
    </submittedName>
</protein>
<dbReference type="EMBL" id="CYXY01000002">
    <property type="protein sequence ID" value="CUM76011.1"/>
    <property type="molecule type" value="Genomic_DNA"/>
</dbReference>
<sequence length="302" mass="32736">MKKHIVQLKNWILILVALLSFGGLSKDVKAASGNVYSCQIARTYQHPVTGKVEDSGGSSSKATGQGMVEGAISSKGLLEVTDAGDYYLTFRISLVDYTSNLGFSVQKRGESRFQTQSVTQTATGKDNNGTTKDLRIKLSSQDSIIRCSMYVKPMGRNVIFYFYPGNYTTGNSVGMKALMVTTSSSDAQTSNNNQTQTTADTNNTASQQTTTASQGADTQSSDDSLSNAQGLSLSTAPKTTTKKKTSSEKSVGTWILILTVSMTFSGLVLLGVAATIVYYYRKNWDKWGGDQDEYDEIYNDEN</sequence>
<dbReference type="Gene3D" id="2.60.40.1850">
    <property type="match status" value="1"/>
</dbReference>
<organism evidence="5 6">
    <name type="scientific">Anaerostipes hadrus</name>
    <dbReference type="NCBI Taxonomy" id="649756"/>
    <lineage>
        <taxon>Bacteria</taxon>
        <taxon>Bacillati</taxon>
        <taxon>Bacillota</taxon>
        <taxon>Clostridia</taxon>
        <taxon>Lachnospirales</taxon>
        <taxon>Lachnospiraceae</taxon>
        <taxon>Anaerostipes</taxon>
    </lineage>
</organism>
<evidence type="ECO:0000256" key="1">
    <source>
        <dbReference type="SAM" id="MobiDB-lite"/>
    </source>
</evidence>
<dbReference type="InterPro" id="IPR020985">
    <property type="entry name" value="Cell_surface_Shp_haem-bd"/>
</dbReference>
<feature type="compositionally biased region" description="Polar residues" evidence="1">
    <location>
        <begin position="222"/>
        <end position="231"/>
    </location>
</feature>
<evidence type="ECO:0000256" key="2">
    <source>
        <dbReference type="SAM" id="Phobius"/>
    </source>
</evidence>
<dbReference type="Pfam" id="PF11545">
    <property type="entry name" value="HemeBinding_Shp"/>
    <property type="match status" value="1"/>
</dbReference>
<evidence type="ECO:0000259" key="3">
    <source>
        <dbReference type="Pfam" id="PF11545"/>
    </source>
</evidence>
<gene>
    <name evidence="4" type="ORF">DO83_04630</name>
    <name evidence="5" type="ORF">ERS852571_00443</name>
</gene>